<dbReference type="SUPFAM" id="SSF47616">
    <property type="entry name" value="GST C-terminal domain-like"/>
    <property type="match status" value="1"/>
</dbReference>
<dbReference type="EMBL" id="CP011125">
    <property type="protein sequence ID" value="AKF05063.1"/>
    <property type="molecule type" value="Genomic_DNA"/>
</dbReference>
<dbReference type="Pfam" id="PF13409">
    <property type="entry name" value="GST_N_2"/>
    <property type="match status" value="1"/>
</dbReference>
<name>A0A0F6YGT7_9BACT</name>
<dbReference type="Proteomes" id="UP000034883">
    <property type="component" value="Chromosome"/>
</dbReference>
<evidence type="ECO:0000313" key="3">
    <source>
        <dbReference type="Proteomes" id="UP000034883"/>
    </source>
</evidence>
<sequence>MRRLVAMPYSPWSIQARWALDHHALEYEYEIYTPMLGEPVLRARMGWPRGAVTVPVLFEGTLVVRESVAIARHADRVGSGTPLFPEGREADVVHWTGLSDVVMRAGRALLTPRMQKSPSALEESMPPWIPRALRRASLPAADATLRYLVRKHGVRAEEAEQDRGTIRWTLRKLREALERGEHVIGEPSFADVAMAAALQVVRPSEHLAPLGEATRAAWTDETLAREHEDLLAWRDRIVARHKPR</sequence>
<evidence type="ECO:0000313" key="2">
    <source>
        <dbReference type="EMBL" id="AKF05063.1"/>
    </source>
</evidence>
<dbReference type="Gene3D" id="3.40.30.10">
    <property type="entry name" value="Glutaredoxin"/>
    <property type="match status" value="1"/>
</dbReference>
<dbReference type="STRING" id="927083.DB32_002212"/>
<dbReference type="RefSeq" id="WP_053232335.1">
    <property type="nucleotide sequence ID" value="NZ_CP011125.1"/>
</dbReference>
<gene>
    <name evidence="2" type="ORF">DB32_002212</name>
</gene>
<dbReference type="InterPro" id="IPR036282">
    <property type="entry name" value="Glutathione-S-Trfase_C_sf"/>
</dbReference>
<feature type="domain" description="GST N-terminal" evidence="1">
    <location>
        <begin position="1"/>
        <end position="82"/>
    </location>
</feature>
<dbReference type="InterPro" id="IPR036249">
    <property type="entry name" value="Thioredoxin-like_sf"/>
</dbReference>
<dbReference type="CDD" id="cd00570">
    <property type="entry name" value="GST_N_family"/>
    <property type="match status" value="1"/>
</dbReference>
<protein>
    <recommendedName>
        <fullName evidence="1">GST N-terminal domain-containing protein</fullName>
    </recommendedName>
</protein>
<dbReference type="PROSITE" id="PS50404">
    <property type="entry name" value="GST_NTER"/>
    <property type="match status" value="1"/>
</dbReference>
<dbReference type="SUPFAM" id="SSF52833">
    <property type="entry name" value="Thioredoxin-like"/>
    <property type="match status" value="1"/>
</dbReference>
<accession>A0A0F6YGT7</accession>
<dbReference type="AlphaFoldDB" id="A0A0F6YGT7"/>
<organism evidence="2 3">
    <name type="scientific">Sandaracinus amylolyticus</name>
    <dbReference type="NCBI Taxonomy" id="927083"/>
    <lineage>
        <taxon>Bacteria</taxon>
        <taxon>Pseudomonadati</taxon>
        <taxon>Myxococcota</taxon>
        <taxon>Polyangia</taxon>
        <taxon>Polyangiales</taxon>
        <taxon>Sandaracinaceae</taxon>
        <taxon>Sandaracinus</taxon>
    </lineage>
</organism>
<evidence type="ECO:0000259" key="1">
    <source>
        <dbReference type="PROSITE" id="PS50404"/>
    </source>
</evidence>
<dbReference type="KEGG" id="samy:DB32_002212"/>
<dbReference type="Gene3D" id="1.20.1050.10">
    <property type="match status" value="1"/>
</dbReference>
<proteinExistence type="predicted"/>
<dbReference type="InterPro" id="IPR004045">
    <property type="entry name" value="Glutathione_S-Trfase_N"/>
</dbReference>
<reference evidence="2 3" key="1">
    <citation type="submission" date="2015-03" db="EMBL/GenBank/DDBJ databases">
        <title>Genome assembly of Sandaracinus amylolyticus DSM 53668.</title>
        <authorList>
            <person name="Sharma G."/>
            <person name="Subramanian S."/>
        </authorList>
    </citation>
    <scope>NUCLEOTIDE SEQUENCE [LARGE SCALE GENOMIC DNA]</scope>
    <source>
        <strain evidence="2 3">DSM 53668</strain>
    </source>
</reference>
<dbReference type="OrthoDB" id="5495597at2"/>
<keyword evidence="3" id="KW-1185">Reference proteome</keyword>